<evidence type="ECO:0000256" key="4">
    <source>
        <dbReference type="ARBA" id="ARBA00022679"/>
    </source>
</evidence>
<dbReference type="PANTHER" id="PTHR21461:SF40">
    <property type="entry name" value="GLYCOSYLTRANSFERASE FAMILY 92 PROTEIN"/>
    <property type="match status" value="1"/>
</dbReference>
<proteinExistence type="inferred from homology"/>
<keyword evidence="7" id="KW-0472">Membrane</keyword>
<evidence type="ECO:0000256" key="6">
    <source>
        <dbReference type="ARBA" id="ARBA00022989"/>
    </source>
</evidence>
<dbReference type="GO" id="GO:0016020">
    <property type="term" value="C:membrane"/>
    <property type="evidence" value="ECO:0007669"/>
    <property type="project" value="UniProtKB-SubCell"/>
</dbReference>
<gene>
    <name evidence="9" type="ORF">NBR_LOCUS5975</name>
</gene>
<evidence type="ECO:0000256" key="5">
    <source>
        <dbReference type="ARBA" id="ARBA00022692"/>
    </source>
</evidence>
<keyword evidence="10" id="KW-1185">Reference proteome</keyword>
<name>A0A158QWY4_NIPBR</name>
<feature type="region of interest" description="Disordered" evidence="8">
    <location>
        <begin position="40"/>
        <end position="65"/>
    </location>
</feature>
<dbReference type="GO" id="GO:0016757">
    <property type="term" value="F:glycosyltransferase activity"/>
    <property type="evidence" value="ECO:0007669"/>
    <property type="project" value="UniProtKB-KW"/>
</dbReference>
<dbReference type="Pfam" id="PF01697">
    <property type="entry name" value="Glyco_transf_92"/>
    <property type="match status" value="2"/>
</dbReference>
<dbReference type="EMBL" id="UYSL01019769">
    <property type="protein sequence ID" value="VDL69564.1"/>
    <property type="molecule type" value="Genomic_DNA"/>
</dbReference>
<dbReference type="InterPro" id="IPR008166">
    <property type="entry name" value="Glyco_transf_92"/>
</dbReference>
<protein>
    <submittedName>
        <fullName evidence="11">Glycosyltransferase family 92 protein</fullName>
    </submittedName>
</protein>
<feature type="compositionally biased region" description="Polar residues" evidence="8">
    <location>
        <begin position="40"/>
        <end position="55"/>
    </location>
</feature>
<dbReference type="GO" id="GO:0005737">
    <property type="term" value="C:cytoplasm"/>
    <property type="evidence" value="ECO:0007669"/>
    <property type="project" value="TreeGrafter"/>
</dbReference>
<reference evidence="11" key="1">
    <citation type="submission" date="2016-04" db="UniProtKB">
        <authorList>
            <consortium name="WormBaseParasite"/>
        </authorList>
    </citation>
    <scope>IDENTIFICATION</scope>
</reference>
<evidence type="ECO:0000256" key="3">
    <source>
        <dbReference type="ARBA" id="ARBA00022676"/>
    </source>
</evidence>
<evidence type="ECO:0000313" key="9">
    <source>
        <dbReference type="EMBL" id="VDL69564.1"/>
    </source>
</evidence>
<evidence type="ECO:0000256" key="7">
    <source>
        <dbReference type="ARBA" id="ARBA00023136"/>
    </source>
</evidence>
<evidence type="ECO:0000256" key="2">
    <source>
        <dbReference type="ARBA" id="ARBA00007647"/>
    </source>
</evidence>
<dbReference type="PANTHER" id="PTHR21461">
    <property type="entry name" value="GLYCOSYLTRANSFERASE FAMILY 92 PROTEIN"/>
    <property type="match status" value="1"/>
</dbReference>
<evidence type="ECO:0000313" key="10">
    <source>
        <dbReference type="Proteomes" id="UP000271162"/>
    </source>
</evidence>
<evidence type="ECO:0000313" key="11">
    <source>
        <dbReference type="WBParaSite" id="NBR_0000597401-mRNA-1"/>
    </source>
</evidence>
<evidence type="ECO:0000256" key="8">
    <source>
        <dbReference type="SAM" id="MobiDB-lite"/>
    </source>
</evidence>
<comment type="subcellular location">
    <subcellularLocation>
        <location evidence="1">Membrane</location>
        <topology evidence="1">Single-pass membrane protein</topology>
    </subcellularLocation>
</comment>
<dbReference type="WBParaSite" id="NBR_0000597401-mRNA-1">
    <property type="protein sequence ID" value="NBR_0000597401-mRNA-1"/>
    <property type="gene ID" value="NBR_0000597401"/>
</dbReference>
<keyword evidence="3" id="KW-0328">Glycosyltransferase</keyword>
<comment type="similarity">
    <text evidence="2">Belongs to the glycosyltransferase 92 family.</text>
</comment>
<keyword evidence="4" id="KW-0808">Transferase</keyword>
<dbReference type="Proteomes" id="UP000271162">
    <property type="component" value="Unassembled WGS sequence"/>
</dbReference>
<evidence type="ECO:0000256" key="1">
    <source>
        <dbReference type="ARBA" id="ARBA00004167"/>
    </source>
</evidence>
<organism evidence="11">
    <name type="scientific">Nippostrongylus brasiliensis</name>
    <name type="common">Rat hookworm</name>
    <dbReference type="NCBI Taxonomy" id="27835"/>
    <lineage>
        <taxon>Eukaryota</taxon>
        <taxon>Metazoa</taxon>
        <taxon>Ecdysozoa</taxon>
        <taxon>Nematoda</taxon>
        <taxon>Chromadorea</taxon>
        <taxon>Rhabditida</taxon>
        <taxon>Rhabditina</taxon>
        <taxon>Rhabditomorpha</taxon>
        <taxon>Strongyloidea</taxon>
        <taxon>Heligmosomidae</taxon>
        <taxon>Nippostrongylus</taxon>
    </lineage>
</organism>
<keyword evidence="6" id="KW-1133">Transmembrane helix</keyword>
<reference evidence="9 10" key="2">
    <citation type="submission" date="2018-11" db="EMBL/GenBank/DDBJ databases">
        <authorList>
            <consortium name="Pathogen Informatics"/>
        </authorList>
    </citation>
    <scope>NUCLEOTIDE SEQUENCE [LARGE SCALE GENOMIC DNA]</scope>
</reference>
<keyword evidence="5" id="KW-0812">Transmembrane</keyword>
<sequence>MGSVASRFCVFVEILFPPRLHLRLENSRVKNMLPSYTQIPSDISDSESLGSQREGGNSDAKDDENVEDTIRIHLKDDNPENNTVDNVSQCDLGPSLEKNDHEKINACLPFYELLDIHAKIIDDRYTEYNGSISLIAAYAFPDYSVITFETKDWKGQKVYCWYLDEEKRLVGLPVETRVEPHYTAYSPKYQLSHCLSPLHGNGPKWLLFTEFVEHYKLIGVEYFYVYVKDIDEYSARVLNDYVKTGEIETTFLRTNDRPGGTYLHATIQDCIHRSRHHSRYVIIGDLDERIVLSGTGTLTDYVTKFIALHPNVSALRFRSRYALRSQDLPLYYYGEETLKKHLPTLVYHNTTPIEPNFGGKSVVDPAAVMSMSLHEPKLYFRNYNTFYVPVADAFIRHIRYPDESWIERRLRAILMYGKTEKTYYPGHLMPVLYRRVKERLDRVYLMNQTIMKHKFYGRYISHWSALLSLMGLHFLAGFVDQQTVTMELQPENINTCLPFHELLDIHGKVVEKDYVKLSGFVSLIAAYAFPNYSAITFETKHWKGQKAYCWYLDEEKRLVGPPVETVIEPRKFMALHPNVSALRFRSRSALRSGNLPLYYHGEETLKKHLPTLVYHNTTPTDSSFGAKSIVDPTAVMAMSVHEPTLYLRNYDTFYVPVADAFIRHVRYPDESWIERRLRAILMYGKMEKTYYPAHLMPILYQRVKERLDRVYL</sequence>
<accession>A0A158QWY4</accession>
<dbReference type="AlphaFoldDB" id="A0A158QWY4"/>